<dbReference type="AlphaFoldDB" id="A0A4R6JU76"/>
<evidence type="ECO:0000256" key="1">
    <source>
        <dbReference type="SAM" id="Phobius"/>
    </source>
</evidence>
<dbReference type="RefSeq" id="WP_133874507.1">
    <property type="nucleotide sequence ID" value="NZ_BOMD01000006.1"/>
</dbReference>
<dbReference type="Proteomes" id="UP000294901">
    <property type="component" value="Unassembled WGS sequence"/>
</dbReference>
<feature type="transmembrane region" description="Helical" evidence="1">
    <location>
        <begin position="62"/>
        <end position="83"/>
    </location>
</feature>
<protein>
    <submittedName>
        <fullName evidence="2">Uncharacterized protein</fullName>
    </submittedName>
</protein>
<keyword evidence="1" id="KW-0812">Transmembrane</keyword>
<keyword evidence="1" id="KW-0472">Membrane</keyword>
<accession>A0A4R6JU76</accession>
<evidence type="ECO:0000313" key="3">
    <source>
        <dbReference type="Proteomes" id="UP000294901"/>
    </source>
</evidence>
<dbReference type="OrthoDB" id="3637162at2"/>
<sequence length="215" mass="23252">MMRREALTRLREGGGFYGRGQDGNRFPDMHIELDPSDHEEPTWEVRRAGEGRKRRLDRRTRMILGIAALAAVVVNAGAAWSYWQITGSEVAVADGPPVELSLRARSDLNRPLAPGHTGDLIVTVTNDSDFPIRISSVTGDGPVVADPEHGEAGCRPTGVELTRPRFDVQWEVSRNTVGAFNVPGGLSMRADAKKTCAGAIFAVPVRVSGVRKQGG</sequence>
<reference evidence="2 3" key="1">
    <citation type="submission" date="2019-03" db="EMBL/GenBank/DDBJ databases">
        <title>Sequencing the genomes of 1000 actinobacteria strains.</title>
        <authorList>
            <person name="Klenk H.-P."/>
        </authorList>
    </citation>
    <scope>NUCLEOTIDE SEQUENCE [LARGE SCALE GENOMIC DNA]</scope>
    <source>
        <strain evidence="2 3">DSM 43805</strain>
    </source>
</reference>
<comment type="caution">
    <text evidence="2">The sequence shown here is derived from an EMBL/GenBank/DDBJ whole genome shotgun (WGS) entry which is preliminary data.</text>
</comment>
<organism evidence="2 3">
    <name type="scientific">Paractinoplanes brasiliensis</name>
    <dbReference type="NCBI Taxonomy" id="52695"/>
    <lineage>
        <taxon>Bacteria</taxon>
        <taxon>Bacillati</taxon>
        <taxon>Actinomycetota</taxon>
        <taxon>Actinomycetes</taxon>
        <taxon>Micromonosporales</taxon>
        <taxon>Micromonosporaceae</taxon>
        <taxon>Paractinoplanes</taxon>
    </lineage>
</organism>
<evidence type="ECO:0000313" key="2">
    <source>
        <dbReference type="EMBL" id="TDO40313.1"/>
    </source>
</evidence>
<keyword evidence="1" id="KW-1133">Transmembrane helix</keyword>
<proteinExistence type="predicted"/>
<keyword evidence="3" id="KW-1185">Reference proteome</keyword>
<gene>
    <name evidence="2" type="ORF">C8E87_4025</name>
</gene>
<dbReference type="EMBL" id="SNWR01000001">
    <property type="protein sequence ID" value="TDO40313.1"/>
    <property type="molecule type" value="Genomic_DNA"/>
</dbReference>
<name>A0A4R6JU76_9ACTN</name>